<proteinExistence type="predicted"/>
<evidence type="ECO:0000256" key="1">
    <source>
        <dbReference type="SAM" id="MobiDB-lite"/>
    </source>
</evidence>
<protein>
    <submittedName>
        <fullName evidence="2">Uncharacterized protein</fullName>
    </submittedName>
</protein>
<dbReference type="Proteomes" id="UP000518266">
    <property type="component" value="Unassembled WGS sequence"/>
</dbReference>
<sequence>MWKKKTVKEFANKQTDAIKHTRLQIINENAKSRLEEKPTRANADIIQQTTTKPPSLLSSPLSWLLGGLVSSWRNVLWAGVVAVAWDKLGGSAIPPNPSHSTLPRQGGWLRECRETRRGGISVEDLPEKCHAGSDEERNLDKKREREKEISAN</sequence>
<dbReference type="AlphaFoldDB" id="A0A7J5Y5Z7"/>
<comment type="caution">
    <text evidence="2">The sequence shown here is derived from an EMBL/GenBank/DDBJ whole genome shotgun (WGS) entry which is preliminary data.</text>
</comment>
<evidence type="ECO:0000313" key="3">
    <source>
        <dbReference type="Proteomes" id="UP000518266"/>
    </source>
</evidence>
<accession>A0A7J5Y5Z7</accession>
<gene>
    <name evidence="2" type="ORF">F7725_007993</name>
</gene>
<evidence type="ECO:0000313" key="2">
    <source>
        <dbReference type="EMBL" id="KAF3844830.1"/>
    </source>
</evidence>
<dbReference type="OrthoDB" id="10642612at2759"/>
<organism evidence="2 3">
    <name type="scientific">Dissostichus mawsoni</name>
    <name type="common">Antarctic cod</name>
    <dbReference type="NCBI Taxonomy" id="36200"/>
    <lineage>
        <taxon>Eukaryota</taxon>
        <taxon>Metazoa</taxon>
        <taxon>Chordata</taxon>
        <taxon>Craniata</taxon>
        <taxon>Vertebrata</taxon>
        <taxon>Euteleostomi</taxon>
        <taxon>Actinopterygii</taxon>
        <taxon>Neopterygii</taxon>
        <taxon>Teleostei</taxon>
        <taxon>Neoteleostei</taxon>
        <taxon>Acanthomorphata</taxon>
        <taxon>Eupercaria</taxon>
        <taxon>Perciformes</taxon>
        <taxon>Notothenioidei</taxon>
        <taxon>Nototheniidae</taxon>
        <taxon>Dissostichus</taxon>
    </lineage>
</organism>
<feature type="region of interest" description="Disordered" evidence="1">
    <location>
        <begin position="119"/>
        <end position="152"/>
    </location>
</feature>
<reference evidence="2 3" key="1">
    <citation type="submission" date="2020-03" db="EMBL/GenBank/DDBJ databases">
        <title>Dissostichus mawsoni Genome sequencing and assembly.</title>
        <authorList>
            <person name="Park H."/>
        </authorList>
    </citation>
    <scope>NUCLEOTIDE SEQUENCE [LARGE SCALE GENOMIC DNA]</scope>
    <source>
        <strain evidence="2">DM0001</strain>
        <tissue evidence="2">Muscle</tissue>
    </source>
</reference>
<name>A0A7J5Y5Z7_DISMA</name>
<dbReference type="EMBL" id="JAAKFY010000015">
    <property type="protein sequence ID" value="KAF3844830.1"/>
    <property type="molecule type" value="Genomic_DNA"/>
</dbReference>
<keyword evidence="3" id="KW-1185">Reference proteome</keyword>
<feature type="compositionally biased region" description="Basic and acidic residues" evidence="1">
    <location>
        <begin position="125"/>
        <end position="152"/>
    </location>
</feature>